<name>A0A382BW75_9ZZZZ</name>
<dbReference type="Pfam" id="PF13404">
    <property type="entry name" value="HTH_AsnC-type"/>
    <property type="match status" value="1"/>
</dbReference>
<dbReference type="GO" id="GO:0043565">
    <property type="term" value="F:sequence-specific DNA binding"/>
    <property type="evidence" value="ECO:0007669"/>
    <property type="project" value="InterPro"/>
</dbReference>
<reference evidence="2" key="1">
    <citation type="submission" date="2018-05" db="EMBL/GenBank/DDBJ databases">
        <authorList>
            <person name="Lanie J.A."/>
            <person name="Ng W.-L."/>
            <person name="Kazmierczak K.M."/>
            <person name="Andrzejewski T.M."/>
            <person name="Davidsen T.M."/>
            <person name="Wayne K.J."/>
            <person name="Tettelin H."/>
            <person name="Glass J.I."/>
            <person name="Rusch D."/>
            <person name="Podicherti R."/>
            <person name="Tsui H.-C.T."/>
            <person name="Winkler M.E."/>
        </authorList>
    </citation>
    <scope>NUCLEOTIDE SEQUENCE</scope>
</reference>
<protein>
    <recommendedName>
        <fullName evidence="1">HTH asnC-type domain-containing protein</fullName>
    </recommendedName>
</protein>
<sequence>MLDNLNEQIIDILQSDGRASNASIARS</sequence>
<dbReference type="Gene3D" id="1.10.10.10">
    <property type="entry name" value="Winged helix-like DNA-binding domain superfamily/Winged helix DNA-binding domain"/>
    <property type="match status" value="1"/>
</dbReference>
<gene>
    <name evidence="2" type="ORF">METZ01_LOCUS170912</name>
</gene>
<dbReference type="AlphaFoldDB" id="A0A382BW75"/>
<dbReference type="InterPro" id="IPR000485">
    <property type="entry name" value="AsnC-type_HTH_dom"/>
</dbReference>
<evidence type="ECO:0000259" key="1">
    <source>
        <dbReference type="Pfam" id="PF13404"/>
    </source>
</evidence>
<dbReference type="InterPro" id="IPR036388">
    <property type="entry name" value="WH-like_DNA-bd_sf"/>
</dbReference>
<proteinExistence type="predicted"/>
<feature type="non-terminal residue" evidence="2">
    <location>
        <position position="27"/>
    </location>
</feature>
<organism evidence="2">
    <name type="scientific">marine metagenome</name>
    <dbReference type="NCBI Taxonomy" id="408172"/>
    <lineage>
        <taxon>unclassified sequences</taxon>
        <taxon>metagenomes</taxon>
        <taxon>ecological metagenomes</taxon>
    </lineage>
</organism>
<dbReference type="EMBL" id="UINC01031658">
    <property type="protein sequence ID" value="SVB18058.1"/>
    <property type="molecule type" value="Genomic_DNA"/>
</dbReference>
<evidence type="ECO:0000313" key="2">
    <source>
        <dbReference type="EMBL" id="SVB18058.1"/>
    </source>
</evidence>
<accession>A0A382BW75</accession>
<feature type="domain" description="HTH asnC-type" evidence="1">
    <location>
        <begin position="2"/>
        <end position="26"/>
    </location>
</feature>